<evidence type="ECO:0000313" key="1">
    <source>
        <dbReference type="EMBL" id="GAI45555.1"/>
    </source>
</evidence>
<dbReference type="AlphaFoldDB" id="X1Q3A9"/>
<feature type="non-terminal residue" evidence="1">
    <location>
        <position position="1"/>
    </location>
</feature>
<reference evidence="1" key="1">
    <citation type="journal article" date="2014" name="Front. Microbiol.">
        <title>High frequency of phylogenetically diverse reductive dehalogenase-homologous genes in deep subseafloor sedimentary metagenomes.</title>
        <authorList>
            <person name="Kawai M."/>
            <person name="Futagami T."/>
            <person name="Toyoda A."/>
            <person name="Takaki Y."/>
            <person name="Nishi S."/>
            <person name="Hori S."/>
            <person name="Arai W."/>
            <person name="Tsubouchi T."/>
            <person name="Morono Y."/>
            <person name="Uchiyama I."/>
            <person name="Ito T."/>
            <person name="Fujiyama A."/>
            <person name="Inagaki F."/>
            <person name="Takami H."/>
        </authorList>
    </citation>
    <scope>NUCLEOTIDE SEQUENCE</scope>
    <source>
        <strain evidence="1">Expedition CK06-06</strain>
    </source>
</reference>
<proteinExistence type="predicted"/>
<sequence length="33" mass="3860">FKSKFYRARKYSYLQAVTILEVQCGHRVALIGI</sequence>
<protein>
    <submittedName>
        <fullName evidence="1">Uncharacterized protein</fullName>
    </submittedName>
</protein>
<dbReference type="EMBL" id="BARV01024266">
    <property type="protein sequence ID" value="GAI45555.1"/>
    <property type="molecule type" value="Genomic_DNA"/>
</dbReference>
<comment type="caution">
    <text evidence="1">The sequence shown here is derived from an EMBL/GenBank/DDBJ whole genome shotgun (WGS) entry which is preliminary data.</text>
</comment>
<gene>
    <name evidence="1" type="ORF">S06H3_39633</name>
</gene>
<organism evidence="1">
    <name type="scientific">marine sediment metagenome</name>
    <dbReference type="NCBI Taxonomy" id="412755"/>
    <lineage>
        <taxon>unclassified sequences</taxon>
        <taxon>metagenomes</taxon>
        <taxon>ecological metagenomes</taxon>
    </lineage>
</organism>
<accession>X1Q3A9</accession>
<name>X1Q3A9_9ZZZZ</name>